<feature type="region of interest" description="Disordered" evidence="1">
    <location>
        <begin position="1"/>
        <end position="57"/>
    </location>
</feature>
<reference evidence="2" key="1">
    <citation type="submission" date="2021-01" db="EMBL/GenBank/DDBJ databases">
        <authorList>
            <person name="Corre E."/>
            <person name="Pelletier E."/>
            <person name="Niang G."/>
            <person name="Scheremetjew M."/>
            <person name="Finn R."/>
            <person name="Kale V."/>
            <person name="Holt S."/>
            <person name="Cochrane G."/>
            <person name="Meng A."/>
            <person name="Brown T."/>
            <person name="Cohen L."/>
        </authorList>
    </citation>
    <scope>NUCLEOTIDE SEQUENCE</scope>
    <source>
        <strain evidence="2">Isolate 1302-5</strain>
    </source>
</reference>
<accession>A0A7S4JSC7</accession>
<feature type="compositionally biased region" description="Polar residues" evidence="1">
    <location>
        <begin position="35"/>
        <end position="47"/>
    </location>
</feature>
<evidence type="ECO:0000256" key="1">
    <source>
        <dbReference type="SAM" id="MobiDB-lite"/>
    </source>
</evidence>
<sequence>MMPLMSRRAGFPMKTSKRGDRETEEMGGSVKASESKSQFSSMLTSSRGVKPSSLPANRRDKEAHVKFNVRNILIPFFYILYHNPVDMNAFRGPIQSCFLLGVKFARK</sequence>
<evidence type="ECO:0000313" key="2">
    <source>
        <dbReference type="EMBL" id="CAE2271806.1"/>
    </source>
</evidence>
<organism evidence="2">
    <name type="scientific">Odontella aurita</name>
    <dbReference type="NCBI Taxonomy" id="265563"/>
    <lineage>
        <taxon>Eukaryota</taxon>
        <taxon>Sar</taxon>
        <taxon>Stramenopiles</taxon>
        <taxon>Ochrophyta</taxon>
        <taxon>Bacillariophyta</taxon>
        <taxon>Mediophyceae</taxon>
        <taxon>Biddulphiophycidae</taxon>
        <taxon>Eupodiscales</taxon>
        <taxon>Odontellaceae</taxon>
        <taxon>Odontella</taxon>
    </lineage>
</organism>
<gene>
    <name evidence="2" type="ORF">OAUR00152_LOCUS32471</name>
</gene>
<name>A0A7S4JSC7_9STRA</name>
<dbReference type="EMBL" id="HBKQ01047022">
    <property type="protein sequence ID" value="CAE2271806.1"/>
    <property type="molecule type" value="Transcribed_RNA"/>
</dbReference>
<protein>
    <submittedName>
        <fullName evidence="2">Uncharacterized protein</fullName>
    </submittedName>
</protein>
<dbReference type="AlphaFoldDB" id="A0A7S4JSC7"/>
<proteinExistence type="predicted"/>